<feature type="region of interest" description="Disordered" evidence="9">
    <location>
        <begin position="82"/>
        <end position="180"/>
    </location>
</feature>
<dbReference type="InterPro" id="IPR003593">
    <property type="entry name" value="AAA+_ATPase"/>
</dbReference>
<evidence type="ECO:0000256" key="6">
    <source>
        <dbReference type="ARBA" id="ARBA00022840"/>
    </source>
</evidence>
<feature type="region of interest" description="Disordered" evidence="9">
    <location>
        <begin position="1"/>
        <end position="69"/>
    </location>
</feature>
<feature type="compositionally biased region" description="Basic and acidic residues" evidence="9">
    <location>
        <begin position="1"/>
        <end position="13"/>
    </location>
</feature>
<dbReference type="Pfam" id="PF01061">
    <property type="entry name" value="ABC2_membrane"/>
    <property type="match status" value="2"/>
</dbReference>
<evidence type="ECO:0000256" key="5">
    <source>
        <dbReference type="ARBA" id="ARBA00022741"/>
    </source>
</evidence>
<dbReference type="Pfam" id="PF14510">
    <property type="entry name" value="ABC_trans_N"/>
    <property type="match status" value="1"/>
</dbReference>
<dbReference type="InterPro" id="IPR034003">
    <property type="entry name" value="ABCG_PDR_2"/>
</dbReference>
<feature type="compositionally biased region" description="Basic and acidic residues" evidence="9">
    <location>
        <begin position="123"/>
        <end position="142"/>
    </location>
</feature>
<accession>A0A6A6PJE4</accession>
<evidence type="ECO:0000256" key="8">
    <source>
        <dbReference type="ARBA" id="ARBA00023136"/>
    </source>
</evidence>
<feature type="region of interest" description="Disordered" evidence="9">
    <location>
        <begin position="875"/>
        <end position="906"/>
    </location>
</feature>
<keyword evidence="6" id="KW-0067">ATP-binding</keyword>
<dbReference type="GO" id="GO:0016887">
    <property type="term" value="F:ATP hydrolysis activity"/>
    <property type="evidence" value="ECO:0007669"/>
    <property type="project" value="InterPro"/>
</dbReference>
<dbReference type="Pfam" id="PF00005">
    <property type="entry name" value="ABC_tran"/>
    <property type="match status" value="2"/>
</dbReference>
<feature type="transmembrane region" description="Helical" evidence="10">
    <location>
        <begin position="1405"/>
        <end position="1424"/>
    </location>
</feature>
<dbReference type="FunFam" id="3.40.50.300:FF:000054">
    <property type="entry name" value="ABC multidrug transporter atrF"/>
    <property type="match status" value="1"/>
</dbReference>
<keyword evidence="8 10" id="KW-0472">Membrane</keyword>
<dbReference type="InterPro" id="IPR027417">
    <property type="entry name" value="P-loop_NTPase"/>
</dbReference>
<feature type="transmembrane region" description="Helical" evidence="10">
    <location>
        <begin position="833"/>
        <end position="866"/>
    </location>
</feature>
<feature type="domain" description="ABC transporter" evidence="11">
    <location>
        <begin position="929"/>
        <end position="1167"/>
    </location>
</feature>
<feature type="transmembrane region" description="Helical" evidence="10">
    <location>
        <begin position="1334"/>
        <end position="1365"/>
    </location>
</feature>
<dbReference type="GO" id="GO:0016020">
    <property type="term" value="C:membrane"/>
    <property type="evidence" value="ECO:0007669"/>
    <property type="project" value="UniProtKB-SubCell"/>
</dbReference>
<dbReference type="InterPro" id="IPR003439">
    <property type="entry name" value="ABC_transporter-like_ATP-bd"/>
</dbReference>
<sequence length="1590" mass="177774">MWAHSVNRDRLQRVDSSTVPSQWHRVGAPTDERFAAESTLHPTEEVEEPDKDYSGTFGERDVGGFNEQEAVEQFEALRRDLTQLSKTRSGESPASVRRSSTIRSGLTRTKTKESTLSRTKSRTSADRPQNERTQEEEHRSDDADLEAGPDEKKDDEGDEDELDLGEFMREGHFERRSDGSSEKKVGVIYKDLTVKGTGATATFARTLPDAIIGTFGPDLYRNLCHFFPVFAAKQGNLRTLINGFSGCVRDGEMMLVLGRPGSGCSTFLKAVANNRESYAEVSGEVTYGGIPAEKQKKMYRGEVNYNYEDDIHFARLNVWQTFIFALLTKTRKKSKAEIPIIANALMKIFGISHTKYTLVGDEYTRGVSGGERKRVSIAETLASKAAVIAWDNSTRGLDASTALDYARSLRIMTDISNRTTLVTLYQAGEGIYQLFDKVLVIDEGREVFSGPAKDAKQYFIDLGYECPERQTTSDFLTACTDPVERRFRPGCEDSTPKTPEEREKAFRASPNYQKVLQDVEEYDKYLKESNFADAKRFENAVQEDKSKRVPKKSSYTVSFPRQVMACTKREFWLFFGDPTTLYTKAFVIISNGLIVGSLFYGEPLSTAGAFSRGGAIFFSILFLGWLQLTELIKAVSGRVVVARHRDYAFYRPSAVNIARVIVDFPVIFVQVVIFSVIMYFMCELDLVASKFFIYLLFVYTTTIMITSLYRMFASLSPEIDTAVRFSGLALNLLVVFTGYVIHKPQLLSRYIWFGWLYYINPIAYSFEAVLANEFHGRSMQCANEQLVPQGPGIDPAYQGCALTGAAVDAHSVNGPTYLQTTFNYTYSHVWRNFGVIIAFAVLYILVTVFATEFVSFASAGGGALIFKKTKRAKRQVKEAAPPPADEEKGSSGSSNGSASKTQTMDDDAAVDGETQEGAMKGITKSESIFTWRDVHYTVPYLGGERQLLNSVNGYAKPGKMVALMGASGAGKTTLLNTLSQRQVMGRVEGEMFVDGRPLGISFQRNTGFCLQGDLHDGTASIREALEFSAILRQDASVPRSEKLAYVDTIIDLLELNDLQDALIMSLGVEQRKRVTIGVELAAKPSLLLFLDEPTSGLDSQGAYSIVRFLKKLSQAGQAIVCTIHQPSSVLIQEFDMILALNPGGNTFYFGNVGENGQTVIDYFAARGTHCPPEKNVAEFILETAARPGKREDGSRIDWNEEWRNSKEAAAVIEEIEGLKLTRSQTVPEKKKKEQEKAFAASTWLQTTELTRRTFKQHWRDPSYIYGKLFVAVLVGIFNGFTFFQLGNSVQDFQNRLFTAFLIVTIPPTVVNAVVPKFFQNMALWQARELPSRIYGWFAFCTAQVVAEIPAAVVSAFLYFTLWYWATGLPTESSVSGYVFLMTMLFFLFMSSWGQWICAFAPSFTVISNLLPFFFVMVSLFNGIVRPYAQIPVFWRYWMYYVNPATYWISGVLAATLNGIPVRCQPDETARFNPPPGRTCAEYAGDFAKSAGGYLLNPSATSVCEYCQYSSGNDYLTGLNIQASEKWRDFGIFLVFVCTNYMLVYFFIYTVRIKGWSFGFGYIFGGLGKIVGAVKKPFAKMFAGKKGKQEE</sequence>
<feature type="transmembrane region" description="Helical" evidence="10">
    <location>
        <begin position="691"/>
        <end position="709"/>
    </location>
</feature>
<evidence type="ECO:0000313" key="12">
    <source>
        <dbReference type="EMBL" id="KAF2479831.1"/>
    </source>
</evidence>
<dbReference type="SMART" id="SM00382">
    <property type="entry name" value="AAA"/>
    <property type="match status" value="2"/>
</dbReference>
<evidence type="ECO:0000313" key="13">
    <source>
        <dbReference type="Proteomes" id="UP000799767"/>
    </source>
</evidence>
<dbReference type="GO" id="GO:0005524">
    <property type="term" value="F:ATP binding"/>
    <property type="evidence" value="ECO:0007669"/>
    <property type="project" value="UniProtKB-KW"/>
</dbReference>
<feature type="transmembrane region" description="Helical" evidence="10">
    <location>
        <begin position="657"/>
        <end position="679"/>
    </location>
</feature>
<gene>
    <name evidence="12" type="ORF">BDY17DRAFT_340848</name>
</gene>
<name>A0A6A6PJE4_9PEZI</name>
<evidence type="ECO:0000256" key="7">
    <source>
        <dbReference type="ARBA" id="ARBA00022989"/>
    </source>
</evidence>
<feature type="compositionally biased region" description="Polar residues" evidence="9">
    <location>
        <begin position="82"/>
        <end position="109"/>
    </location>
</feature>
<evidence type="ECO:0000256" key="9">
    <source>
        <dbReference type="SAM" id="MobiDB-lite"/>
    </source>
</evidence>
<dbReference type="Proteomes" id="UP000799767">
    <property type="component" value="Unassembled WGS sequence"/>
</dbReference>
<organism evidence="12 13">
    <name type="scientific">Neohortaea acidophila</name>
    <dbReference type="NCBI Taxonomy" id="245834"/>
    <lineage>
        <taxon>Eukaryota</taxon>
        <taxon>Fungi</taxon>
        <taxon>Dikarya</taxon>
        <taxon>Ascomycota</taxon>
        <taxon>Pezizomycotina</taxon>
        <taxon>Dothideomycetes</taxon>
        <taxon>Dothideomycetidae</taxon>
        <taxon>Mycosphaerellales</taxon>
        <taxon>Teratosphaeriaceae</taxon>
        <taxon>Neohortaea</taxon>
    </lineage>
</organism>
<evidence type="ECO:0000256" key="3">
    <source>
        <dbReference type="ARBA" id="ARBA00022448"/>
    </source>
</evidence>
<feature type="domain" description="ABC transporter" evidence="11">
    <location>
        <begin position="224"/>
        <end position="468"/>
    </location>
</feature>
<keyword evidence="5" id="KW-0547">Nucleotide-binding</keyword>
<dbReference type="Gene3D" id="3.40.50.300">
    <property type="entry name" value="P-loop containing nucleotide triphosphate hydrolases"/>
    <property type="match status" value="2"/>
</dbReference>
<feature type="compositionally biased region" description="Low complexity" evidence="9">
    <location>
        <begin position="890"/>
        <end position="899"/>
    </location>
</feature>
<dbReference type="OrthoDB" id="245989at2759"/>
<feature type="transmembrane region" description="Helical" evidence="10">
    <location>
        <begin position="1444"/>
        <end position="1461"/>
    </location>
</feature>
<evidence type="ECO:0000256" key="2">
    <source>
        <dbReference type="ARBA" id="ARBA00006012"/>
    </source>
</evidence>
<keyword evidence="4 10" id="KW-0812">Transmembrane</keyword>
<dbReference type="PANTHER" id="PTHR19241">
    <property type="entry name" value="ATP-BINDING CASSETTE TRANSPORTER"/>
    <property type="match status" value="1"/>
</dbReference>
<dbReference type="PROSITE" id="PS50893">
    <property type="entry name" value="ABC_TRANSPORTER_2"/>
    <property type="match status" value="2"/>
</dbReference>
<dbReference type="SUPFAM" id="SSF52540">
    <property type="entry name" value="P-loop containing nucleoside triphosphate hydrolases"/>
    <property type="match status" value="2"/>
</dbReference>
<dbReference type="GeneID" id="54478985"/>
<dbReference type="CDD" id="cd03232">
    <property type="entry name" value="ABCG_PDR_domain2"/>
    <property type="match status" value="1"/>
</dbReference>
<feature type="transmembrane region" description="Helical" evidence="10">
    <location>
        <begin position="721"/>
        <end position="741"/>
    </location>
</feature>
<proteinExistence type="inferred from homology"/>
<feature type="transmembrane region" description="Helical" evidence="10">
    <location>
        <begin position="613"/>
        <end position="636"/>
    </location>
</feature>
<dbReference type="RefSeq" id="XP_033586401.1">
    <property type="nucleotide sequence ID" value="XM_033737983.1"/>
</dbReference>
<comment type="subcellular location">
    <subcellularLocation>
        <location evidence="1">Membrane</location>
        <topology evidence="1">Multi-pass membrane protein</topology>
    </subcellularLocation>
</comment>
<dbReference type="InterPro" id="IPR010929">
    <property type="entry name" value="PDR_CDR_ABC"/>
</dbReference>
<feature type="transmembrane region" description="Helical" evidence="10">
    <location>
        <begin position="1377"/>
        <end position="1398"/>
    </location>
</feature>
<keyword evidence="3" id="KW-0813">Transport</keyword>
<dbReference type="Pfam" id="PF06422">
    <property type="entry name" value="PDR_CDR"/>
    <property type="match status" value="1"/>
</dbReference>
<comment type="similarity">
    <text evidence="2">Belongs to the ABC transporter superfamily. ABCG family. PDR (TC 3.A.1.205) subfamily.</text>
</comment>
<dbReference type="GO" id="GO:0140359">
    <property type="term" value="F:ABC-type transporter activity"/>
    <property type="evidence" value="ECO:0007669"/>
    <property type="project" value="InterPro"/>
</dbReference>
<dbReference type="InterPro" id="IPR029481">
    <property type="entry name" value="ABC_trans_N"/>
</dbReference>
<evidence type="ECO:0000256" key="1">
    <source>
        <dbReference type="ARBA" id="ARBA00004141"/>
    </source>
</evidence>
<dbReference type="PROSITE" id="PS00211">
    <property type="entry name" value="ABC_TRANSPORTER_1"/>
    <property type="match status" value="1"/>
</dbReference>
<protein>
    <submittedName>
        <fullName evidence="12">Putative ABC transporter</fullName>
    </submittedName>
</protein>
<feature type="transmembrane region" description="Helical" evidence="10">
    <location>
        <begin position="1554"/>
        <end position="1573"/>
    </location>
</feature>
<evidence type="ECO:0000259" key="11">
    <source>
        <dbReference type="PROSITE" id="PS50893"/>
    </source>
</evidence>
<dbReference type="CDD" id="cd03233">
    <property type="entry name" value="ABCG_PDR_domain1"/>
    <property type="match status" value="1"/>
</dbReference>
<dbReference type="InterPro" id="IPR034001">
    <property type="entry name" value="ABCG_PDR_1"/>
</dbReference>
<feature type="transmembrane region" description="Helical" evidence="10">
    <location>
        <begin position="581"/>
        <end position="601"/>
    </location>
</feature>
<evidence type="ECO:0000256" key="4">
    <source>
        <dbReference type="ARBA" id="ARBA00022692"/>
    </source>
</evidence>
<keyword evidence="13" id="KW-1185">Reference proteome</keyword>
<keyword evidence="7 10" id="KW-1133">Transmembrane helix</keyword>
<dbReference type="EMBL" id="MU001640">
    <property type="protein sequence ID" value="KAF2479831.1"/>
    <property type="molecule type" value="Genomic_DNA"/>
</dbReference>
<feature type="transmembrane region" description="Helical" evidence="10">
    <location>
        <begin position="1296"/>
        <end position="1314"/>
    </location>
</feature>
<reference evidence="12" key="1">
    <citation type="journal article" date="2020" name="Stud. Mycol.">
        <title>101 Dothideomycetes genomes: a test case for predicting lifestyles and emergence of pathogens.</title>
        <authorList>
            <person name="Haridas S."/>
            <person name="Albert R."/>
            <person name="Binder M."/>
            <person name="Bloem J."/>
            <person name="Labutti K."/>
            <person name="Salamov A."/>
            <person name="Andreopoulos B."/>
            <person name="Baker S."/>
            <person name="Barry K."/>
            <person name="Bills G."/>
            <person name="Bluhm B."/>
            <person name="Cannon C."/>
            <person name="Castanera R."/>
            <person name="Culley D."/>
            <person name="Daum C."/>
            <person name="Ezra D."/>
            <person name="Gonzalez J."/>
            <person name="Henrissat B."/>
            <person name="Kuo A."/>
            <person name="Liang C."/>
            <person name="Lipzen A."/>
            <person name="Lutzoni F."/>
            <person name="Magnuson J."/>
            <person name="Mondo S."/>
            <person name="Nolan M."/>
            <person name="Ohm R."/>
            <person name="Pangilinan J."/>
            <person name="Park H.-J."/>
            <person name="Ramirez L."/>
            <person name="Alfaro M."/>
            <person name="Sun H."/>
            <person name="Tritt A."/>
            <person name="Yoshinaga Y."/>
            <person name="Zwiers L.-H."/>
            <person name="Turgeon B."/>
            <person name="Goodwin S."/>
            <person name="Spatafora J."/>
            <person name="Crous P."/>
            <person name="Grigoriev I."/>
        </authorList>
    </citation>
    <scope>NUCLEOTIDE SEQUENCE</scope>
    <source>
        <strain evidence="12">CBS 113389</strain>
    </source>
</reference>
<dbReference type="InterPro" id="IPR013525">
    <property type="entry name" value="ABC2_TM"/>
</dbReference>
<feature type="transmembrane region" description="Helical" evidence="10">
    <location>
        <begin position="1264"/>
        <end position="1284"/>
    </location>
</feature>
<dbReference type="InterPro" id="IPR017871">
    <property type="entry name" value="ABC_transporter-like_CS"/>
</dbReference>
<feature type="compositionally biased region" description="Basic and acidic residues" evidence="9">
    <location>
        <begin position="166"/>
        <end position="180"/>
    </location>
</feature>
<evidence type="ECO:0000256" key="10">
    <source>
        <dbReference type="SAM" id="Phobius"/>
    </source>
</evidence>
<feature type="transmembrane region" description="Helical" evidence="10">
    <location>
        <begin position="1529"/>
        <end position="1548"/>
    </location>
</feature>